<accession>A0A8T3CU19</accession>
<organism evidence="1 2">
    <name type="scientific">Albula goreensis</name>
    <dbReference type="NCBI Taxonomy" id="1534307"/>
    <lineage>
        <taxon>Eukaryota</taxon>
        <taxon>Metazoa</taxon>
        <taxon>Chordata</taxon>
        <taxon>Craniata</taxon>
        <taxon>Vertebrata</taxon>
        <taxon>Euteleostomi</taxon>
        <taxon>Actinopterygii</taxon>
        <taxon>Neopterygii</taxon>
        <taxon>Teleostei</taxon>
        <taxon>Albuliformes</taxon>
        <taxon>Albulidae</taxon>
        <taxon>Albula</taxon>
    </lineage>
</organism>
<protein>
    <submittedName>
        <fullName evidence="1">Uncharacterized protein</fullName>
    </submittedName>
</protein>
<keyword evidence="2" id="KW-1185">Reference proteome</keyword>
<sequence>MCIAQPFTAALMPLQHTLSTSDLLLGRSFTAHILPFMTNHPPFHRNTSHLPLIDRQSAILMQSTDFIHLFGLADDLAGVASCNVQARGSVCTFYLPYLGRVLSIRL</sequence>
<dbReference type="AlphaFoldDB" id="A0A8T3CU19"/>
<proteinExistence type="predicted"/>
<evidence type="ECO:0000313" key="2">
    <source>
        <dbReference type="Proteomes" id="UP000829720"/>
    </source>
</evidence>
<dbReference type="EMBL" id="JAERUA010000020">
    <property type="protein sequence ID" value="KAI1886008.1"/>
    <property type="molecule type" value="Genomic_DNA"/>
</dbReference>
<dbReference type="Proteomes" id="UP000829720">
    <property type="component" value="Unassembled WGS sequence"/>
</dbReference>
<evidence type="ECO:0000313" key="1">
    <source>
        <dbReference type="EMBL" id="KAI1886008.1"/>
    </source>
</evidence>
<name>A0A8T3CU19_9TELE</name>
<reference evidence="1" key="1">
    <citation type="submission" date="2021-01" db="EMBL/GenBank/DDBJ databases">
        <authorList>
            <person name="Zahm M."/>
            <person name="Roques C."/>
            <person name="Cabau C."/>
            <person name="Klopp C."/>
            <person name="Donnadieu C."/>
            <person name="Jouanno E."/>
            <person name="Lampietro C."/>
            <person name="Louis A."/>
            <person name="Herpin A."/>
            <person name="Echchiki A."/>
            <person name="Berthelot C."/>
            <person name="Parey E."/>
            <person name="Roest-Crollius H."/>
            <person name="Braasch I."/>
            <person name="Postlethwait J."/>
            <person name="Bobe J."/>
            <person name="Montfort J."/>
            <person name="Bouchez O."/>
            <person name="Begum T."/>
            <person name="Mejri S."/>
            <person name="Adams A."/>
            <person name="Chen W.-J."/>
            <person name="Guiguen Y."/>
        </authorList>
    </citation>
    <scope>NUCLEOTIDE SEQUENCE</scope>
    <source>
        <tissue evidence="1">Blood</tissue>
    </source>
</reference>
<gene>
    <name evidence="1" type="ORF">AGOR_G00209620</name>
</gene>
<comment type="caution">
    <text evidence="1">The sequence shown here is derived from an EMBL/GenBank/DDBJ whole genome shotgun (WGS) entry which is preliminary data.</text>
</comment>